<keyword evidence="10" id="KW-0677">Repeat</keyword>
<name>A0A9P6UWP9_9FUNG</name>
<dbReference type="GO" id="GO:0009231">
    <property type="term" value="P:riboflavin biosynthetic process"/>
    <property type="evidence" value="ECO:0007669"/>
    <property type="project" value="UniProtKB-KW"/>
</dbReference>
<keyword evidence="11" id="KW-0460">Magnesium</keyword>
<evidence type="ECO:0000256" key="2">
    <source>
        <dbReference type="ARBA" id="ARBA00001946"/>
    </source>
</evidence>
<keyword evidence="9" id="KW-0479">Metal-binding</keyword>
<evidence type="ECO:0000256" key="5">
    <source>
        <dbReference type="ARBA" id="ARBA00007424"/>
    </source>
</evidence>
<evidence type="ECO:0000256" key="1">
    <source>
        <dbReference type="ARBA" id="ARBA00001936"/>
    </source>
</evidence>
<dbReference type="InterPro" id="IPR032677">
    <property type="entry name" value="GTP_cyclohydro_II"/>
</dbReference>
<dbReference type="NCBIfam" id="NF006767">
    <property type="entry name" value="PRK09289.1"/>
    <property type="match status" value="1"/>
</dbReference>
<evidence type="ECO:0000256" key="9">
    <source>
        <dbReference type="ARBA" id="ARBA00022723"/>
    </source>
</evidence>
<dbReference type="SUPFAM" id="SSF55821">
    <property type="entry name" value="YrdC/RibB"/>
    <property type="match status" value="1"/>
</dbReference>
<dbReference type="GO" id="GO:0005829">
    <property type="term" value="C:cytosol"/>
    <property type="evidence" value="ECO:0007669"/>
    <property type="project" value="TreeGrafter"/>
</dbReference>
<dbReference type="PANTHER" id="PTHR21327:SF34">
    <property type="entry name" value="3,4-DIHYDROXY-2-BUTANONE 4-PHOSPHATE SYNTHASE"/>
    <property type="match status" value="1"/>
</dbReference>
<dbReference type="GO" id="GO:0009349">
    <property type="term" value="C:riboflavin synthase complex"/>
    <property type="evidence" value="ECO:0007669"/>
    <property type="project" value="InterPro"/>
</dbReference>
<evidence type="ECO:0000256" key="12">
    <source>
        <dbReference type="ARBA" id="ARBA00023211"/>
    </source>
</evidence>
<keyword evidence="8" id="KW-0808">Transferase</keyword>
<comment type="cofactor">
    <cofactor evidence="1">
        <name>Mn(2+)</name>
        <dbReference type="ChEBI" id="CHEBI:29035"/>
    </cofactor>
</comment>
<gene>
    <name evidence="18" type="ORF">BGZ97_000543</name>
</gene>
<dbReference type="Pfam" id="PF00885">
    <property type="entry name" value="DMRL_synthase"/>
    <property type="match status" value="1"/>
</dbReference>
<dbReference type="SUPFAM" id="SSF52121">
    <property type="entry name" value="Lumazine synthase"/>
    <property type="match status" value="1"/>
</dbReference>
<dbReference type="CDD" id="cd09209">
    <property type="entry name" value="Lumazine_synthase-I"/>
    <property type="match status" value="1"/>
</dbReference>
<evidence type="ECO:0000256" key="8">
    <source>
        <dbReference type="ARBA" id="ARBA00022679"/>
    </source>
</evidence>
<evidence type="ECO:0000256" key="16">
    <source>
        <dbReference type="SAM" id="MobiDB-lite"/>
    </source>
</evidence>
<dbReference type="AlphaFoldDB" id="A0A9P6UWP9"/>
<comment type="pathway">
    <text evidence="3">Cofactor biosynthesis; riboflavin biosynthesis; riboflavin from 2-hydroxy-3-oxobutyl phosphate and 5-amino-6-(D-ribitylamino)uracil: step 1/2.</text>
</comment>
<keyword evidence="7" id="KW-0686">Riboflavin biosynthesis</keyword>
<dbReference type="SUPFAM" id="SSF63380">
    <property type="entry name" value="Riboflavin synthase domain-like"/>
    <property type="match status" value="2"/>
</dbReference>
<dbReference type="EC" id="2.5.1.78" evidence="6"/>
<dbReference type="SUPFAM" id="SSF142695">
    <property type="entry name" value="RibA-like"/>
    <property type="match status" value="1"/>
</dbReference>
<dbReference type="InterPro" id="IPR034964">
    <property type="entry name" value="LS"/>
</dbReference>
<dbReference type="Pfam" id="PF00677">
    <property type="entry name" value="Lum_binding"/>
    <property type="match status" value="2"/>
</dbReference>
<dbReference type="InterPro" id="IPR036144">
    <property type="entry name" value="RibA-like_sf"/>
</dbReference>
<feature type="repeat" description="Lumazine-binding" evidence="15">
    <location>
        <begin position="103"/>
        <end position="203"/>
    </location>
</feature>
<evidence type="ECO:0000313" key="18">
    <source>
        <dbReference type="EMBL" id="KAG0323077.1"/>
    </source>
</evidence>
<dbReference type="InterPro" id="IPR002180">
    <property type="entry name" value="LS/RS"/>
</dbReference>
<dbReference type="NCBIfam" id="TIGR00506">
    <property type="entry name" value="ribB"/>
    <property type="match status" value="1"/>
</dbReference>
<dbReference type="Gene3D" id="3.40.50.10990">
    <property type="entry name" value="GTP cyclohydrolase II"/>
    <property type="match status" value="1"/>
</dbReference>
<dbReference type="Gene3D" id="3.90.870.10">
    <property type="entry name" value="DHBP synthase"/>
    <property type="match status" value="1"/>
</dbReference>
<evidence type="ECO:0000256" key="3">
    <source>
        <dbReference type="ARBA" id="ARBA00004917"/>
    </source>
</evidence>
<dbReference type="GO" id="GO:0046872">
    <property type="term" value="F:metal ion binding"/>
    <property type="evidence" value="ECO:0007669"/>
    <property type="project" value="UniProtKB-KW"/>
</dbReference>
<feature type="repeat" description="Lumazine-binding" evidence="15">
    <location>
        <begin position="1"/>
        <end position="102"/>
    </location>
</feature>
<accession>A0A9P6UWP9</accession>
<dbReference type="GO" id="GO:0003935">
    <property type="term" value="F:GTP cyclohydrolase II activity"/>
    <property type="evidence" value="ECO:0007669"/>
    <property type="project" value="TreeGrafter"/>
</dbReference>
<dbReference type="NCBIfam" id="TIGR00187">
    <property type="entry name" value="ribE"/>
    <property type="match status" value="1"/>
</dbReference>
<evidence type="ECO:0000256" key="6">
    <source>
        <dbReference type="ARBA" id="ARBA00012664"/>
    </source>
</evidence>
<comment type="cofactor">
    <cofactor evidence="2">
        <name>Mg(2+)</name>
        <dbReference type="ChEBI" id="CHEBI:18420"/>
    </cofactor>
</comment>
<dbReference type="InterPro" id="IPR017945">
    <property type="entry name" value="DHBP_synth_RibB-like_a/b_dom"/>
</dbReference>
<sequence length="711" mass="76832">MFTGIVAAIGQIETVNSLGDSAAGIRLTIHAAALGLDDVELGDSISIQGACMTVIAKENRNGSEYFSVDVSRESLTCTVGLDAPGAVNLEKALRAHDRLGGHLVAGHIDGLGTVTHFTPVGESYELQILAPHTIGRYLAYKGSVTVNGVSLTVNRVTDHVDGCEFSINLIAHTLEVTTLKQLKVGARVNLEVDLIAQIIAELKAGRMVILVDEEDRENEGDLMFAADFVSPEAINFMVRFARGLVCLTLTQEHCQRLNLPLMTHNNGTQYNTAFTVSIEAAQGVSTGISPADRARTIQAAVARDARAADIVQPGHIFPVTAQPGGVLVRAGHTEAGCDLTRLAGLTPAAVICEIINDDGTMARLPDLLEFAAKHSFKIGTIADLIEYRSLTESIIERVAERTMQTPYGPFHAVIYRDKSNGAPHIALVHGTPQPACTTLVRVHEPMSVLDLLETDTAMHSWTLHSALQEIASSECGVIVLMNCSDSKEYLFDAFEAYNQPEKAAQLKHRPADFKTYGIGAQILRDLDAKIMEIDQYQPDLDGSDLAIGIVQSRFNEAVGNSLADACLEELERLGVDSENVLCITVPGALEIPFALQKLAMCAQFDALIALGAVVRGETYHFEIVSNQSSVGIQQVALEFDVPIANGVLTTDTDEQAIARMTEKGRDMARVAVEMANLSTALDLSFMLDEDDDDDDEDEDDEDDEDEDEENF</sequence>
<evidence type="ECO:0000256" key="14">
    <source>
        <dbReference type="ARBA" id="ARBA00048785"/>
    </source>
</evidence>
<comment type="similarity">
    <text evidence="4">In the N-terminal section; belongs to the DHBP synthase family.</text>
</comment>
<evidence type="ECO:0000313" key="19">
    <source>
        <dbReference type="Proteomes" id="UP000823405"/>
    </source>
</evidence>
<dbReference type="Pfam" id="PF00925">
    <property type="entry name" value="GTP_cyclohydro2"/>
    <property type="match status" value="1"/>
</dbReference>
<feature type="domain" description="Lumazine-binding" evidence="17">
    <location>
        <begin position="103"/>
        <end position="203"/>
    </location>
</feature>
<feature type="region of interest" description="Disordered" evidence="16">
    <location>
        <begin position="687"/>
        <end position="711"/>
    </location>
</feature>
<evidence type="ECO:0000256" key="11">
    <source>
        <dbReference type="ARBA" id="ARBA00022842"/>
    </source>
</evidence>
<keyword evidence="12" id="KW-0464">Manganese</keyword>
<dbReference type="InterPro" id="IPR001783">
    <property type="entry name" value="Lumazine-bd"/>
</dbReference>
<dbReference type="PANTHER" id="PTHR21327">
    <property type="entry name" value="GTP CYCLOHYDROLASE II-RELATED"/>
    <property type="match status" value="1"/>
</dbReference>
<dbReference type="InterPro" id="IPR023366">
    <property type="entry name" value="ATP_synth_asu-like_sf"/>
</dbReference>
<dbReference type="GO" id="GO:0000906">
    <property type="term" value="F:6,7-dimethyl-8-ribityllumazine synthase activity"/>
    <property type="evidence" value="ECO:0007669"/>
    <property type="project" value="UniProtKB-EC"/>
</dbReference>
<proteinExistence type="inferred from homology"/>
<dbReference type="InterPro" id="IPR036467">
    <property type="entry name" value="LS/RS_sf"/>
</dbReference>
<dbReference type="FunFam" id="3.90.870.10:FF:000001">
    <property type="entry name" value="Riboflavin biosynthesis protein RibBA"/>
    <property type="match status" value="1"/>
</dbReference>
<reference evidence="18" key="1">
    <citation type="journal article" date="2020" name="Fungal Divers.">
        <title>Resolving the Mortierellaceae phylogeny through synthesis of multi-gene phylogenetics and phylogenomics.</title>
        <authorList>
            <person name="Vandepol N."/>
            <person name="Liber J."/>
            <person name="Desiro A."/>
            <person name="Na H."/>
            <person name="Kennedy M."/>
            <person name="Barry K."/>
            <person name="Grigoriev I.V."/>
            <person name="Miller A.N."/>
            <person name="O'Donnell K."/>
            <person name="Stajich J.E."/>
            <person name="Bonito G."/>
        </authorList>
    </citation>
    <scope>NUCLEOTIDE SEQUENCE</scope>
    <source>
        <strain evidence="18">NVP60</strain>
    </source>
</reference>
<evidence type="ECO:0000256" key="7">
    <source>
        <dbReference type="ARBA" id="ARBA00022619"/>
    </source>
</evidence>
<dbReference type="HAMAP" id="MF_00180">
    <property type="entry name" value="RibB"/>
    <property type="match status" value="1"/>
</dbReference>
<protein>
    <recommendedName>
        <fullName evidence="6">6,7-dimethyl-8-ribityllumazine synthase</fullName>
        <ecNumber evidence="6">2.5.1.78</ecNumber>
    </recommendedName>
</protein>
<evidence type="ECO:0000256" key="13">
    <source>
        <dbReference type="ARBA" id="ARBA00023239"/>
    </source>
</evidence>
<evidence type="ECO:0000259" key="17">
    <source>
        <dbReference type="PROSITE" id="PS51177"/>
    </source>
</evidence>
<keyword evidence="13" id="KW-0456">Lyase</keyword>
<evidence type="ECO:0000256" key="10">
    <source>
        <dbReference type="ARBA" id="ARBA00022737"/>
    </source>
</evidence>
<dbReference type="InterPro" id="IPR000422">
    <property type="entry name" value="DHBP_synthase_RibB"/>
</dbReference>
<comment type="catalytic activity">
    <reaction evidence="14">
        <text>(2S)-2-hydroxy-3-oxobutyl phosphate + 5-amino-6-(D-ribitylamino)uracil = 6,7-dimethyl-8-(1-D-ribityl)lumazine + phosphate + 2 H2O + H(+)</text>
        <dbReference type="Rhea" id="RHEA:26152"/>
        <dbReference type="ChEBI" id="CHEBI:15377"/>
        <dbReference type="ChEBI" id="CHEBI:15378"/>
        <dbReference type="ChEBI" id="CHEBI:15934"/>
        <dbReference type="ChEBI" id="CHEBI:43474"/>
        <dbReference type="ChEBI" id="CHEBI:58201"/>
        <dbReference type="ChEBI" id="CHEBI:58830"/>
        <dbReference type="EC" id="2.5.1.78"/>
    </reaction>
</comment>
<evidence type="ECO:0000256" key="15">
    <source>
        <dbReference type="PROSITE-ProRule" id="PRU00524"/>
    </source>
</evidence>
<dbReference type="NCBIfam" id="NF010626">
    <property type="entry name" value="PRK14019.1"/>
    <property type="match status" value="1"/>
</dbReference>
<dbReference type="EMBL" id="JAAAIN010000011">
    <property type="protein sequence ID" value="KAG0323077.1"/>
    <property type="molecule type" value="Genomic_DNA"/>
</dbReference>
<comment type="similarity">
    <text evidence="5">Belongs to the DMRL synthase family.</text>
</comment>
<dbReference type="OrthoDB" id="60371at2759"/>
<dbReference type="PROSITE" id="PS51177">
    <property type="entry name" value="LUMAZINE_BIND"/>
    <property type="match status" value="2"/>
</dbReference>
<comment type="caution">
    <text evidence="18">The sequence shown here is derived from an EMBL/GenBank/DDBJ whole genome shotgun (WGS) entry which is preliminary data.</text>
</comment>
<dbReference type="CDD" id="cd00402">
    <property type="entry name" value="Riboflavin_synthase_like"/>
    <property type="match status" value="1"/>
</dbReference>
<dbReference type="HAMAP" id="MF_00178">
    <property type="entry name" value="Lumazine_synth"/>
    <property type="match status" value="1"/>
</dbReference>
<feature type="domain" description="Lumazine-binding" evidence="17">
    <location>
        <begin position="1"/>
        <end position="102"/>
    </location>
</feature>
<dbReference type="NCBIfam" id="TIGR00114">
    <property type="entry name" value="lumazine-synth"/>
    <property type="match status" value="1"/>
</dbReference>
<dbReference type="InterPro" id="IPR026017">
    <property type="entry name" value="Lumazine-bd_dom"/>
</dbReference>
<organism evidence="18 19">
    <name type="scientific">Linnemannia gamsii</name>
    <dbReference type="NCBI Taxonomy" id="64522"/>
    <lineage>
        <taxon>Eukaryota</taxon>
        <taxon>Fungi</taxon>
        <taxon>Fungi incertae sedis</taxon>
        <taxon>Mucoromycota</taxon>
        <taxon>Mortierellomycotina</taxon>
        <taxon>Mortierellomycetes</taxon>
        <taxon>Mortierellales</taxon>
        <taxon>Mortierellaceae</taxon>
        <taxon>Linnemannia</taxon>
    </lineage>
</organism>
<dbReference type="InterPro" id="IPR017938">
    <property type="entry name" value="Riboflavin_synthase-like_b-brl"/>
</dbReference>
<dbReference type="Pfam" id="PF00926">
    <property type="entry name" value="DHBP_synthase"/>
    <property type="match status" value="1"/>
</dbReference>
<keyword evidence="19" id="KW-1185">Reference proteome</keyword>
<dbReference type="Gene3D" id="3.40.50.960">
    <property type="entry name" value="Lumazine/riboflavin synthase"/>
    <property type="match status" value="1"/>
</dbReference>
<dbReference type="GO" id="GO:0008686">
    <property type="term" value="F:3,4-dihydroxy-2-butanone-4-phosphate synthase activity"/>
    <property type="evidence" value="ECO:0007669"/>
    <property type="project" value="InterPro"/>
</dbReference>
<dbReference type="Gene3D" id="2.40.30.20">
    <property type="match status" value="2"/>
</dbReference>
<evidence type="ECO:0000256" key="4">
    <source>
        <dbReference type="ARBA" id="ARBA00005520"/>
    </source>
</evidence>
<dbReference type="Proteomes" id="UP000823405">
    <property type="component" value="Unassembled WGS sequence"/>
</dbReference>